<dbReference type="EMBL" id="VDFV01000009">
    <property type="protein sequence ID" value="TNC72245.1"/>
    <property type="molecule type" value="Genomic_DNA"/>
</dbReference>
<keyword evidence="2" id="KW-1185">Reference proteome</keyword>
<dbReference type="Pfam" id="PF20660">
    <property type="entry name" value="DUF6812"/>
    <property type="match status" value="1"/>
</dbReference>
<reference evidence="1 2" key="1">
    <citation type="submission" date="2019-06" db="EMBL/GenBank/DDBJ databases">
        <authorList>
            <person name="Jiang L."/>
        </authorList>
    </citation>
    <scope>NUCLEOTIDE SEQUENCE [LARGE SCALE GENOMIC DNA]</scope>
    <source>
        <strain evidence="1 2">YIM 48858</strain>
    </source>
</reference>
<dbReference type="OrthoDB" id="7872746at2"/>
<gene>
    <name evidence="1" type="ORF">FHG71_09375</name>
</gene>
<name>A0A5C4NEC9_9RHOB</name>
<dbReference type="Proteomes" id="UP000305709">
    <property type="component" value="Unassembled WGS sequence"/>
</dbReference>
<evidence type="ECO:0000313" key="2">
    <source>
        <dbReference type="Proteomes" id="UP000305709"/>
    </source>
</evidence>
<accession>A0A5C4NEC9</accession>
<sequence>MDTHLKQPKYGIPIRLVLTNGDDMAGLVYVHWGQRVRDLLCEKEAFLPVRTTTGTHLLNKASIIRADILTLDQITERQAIFPEVDLDYLSYSQW</sequence>
<dbReference type="AlphaFoldDB" id="A0A5C4NEC9"/>
<protein>
    <submittedName>
        <fullName evidence="1">Uncharacterized protein</fullName>
    </submittedName>
</protein>
<comment type="caution">
    <text evidence="1">The sequence shown here is derived from an EMBL/GenBank/DDBJ whole genome shotgun (WGS) entry which is preliminary data.</text>
</comment>
<dbReference type="InterPro" id="IPR049210">
    <property type="entry name" value="DUF6812"/>
</dbReference>
<organism evidence="1 2">
    <name type="scientific">Rubellimicrobium roseum</name>
    <dbReference type="NCBI Taxonomy" id="687525"/>
    <lineage>
        <taxon>Bacteria</taxon>
        <taxon>Pseudomonadati</taxon>
        <taxon>Pseudomonadota</taxon>
        <taxon>Alphaproteobacteria</taxon>
        <taxon>Rhodobacterales</taxon>
        <taxon>Roseobacteraceae</taxon>
        <taxon>Rubellimicrobium</taxon>
    </lineage>
</organism>
<evidence type="ECO:0000313" key="1">
    <source>
        <dbReference type="EMBL" id="TNC72245.1"/>
    </source>
</evidence>
<proteinExistence type="predicted"/>
<dbReference type="RefSeq" id="WP_139081363.1">
    <property type="nucleotide sequence ID" value="NZ_VDFV01000009.1"/>
</dbReference>